<keyword evidence="4" id="KW-1185">Reference proteome</keyword>
<proteinExistence type="predicted"/>
<evidence type="ECO:0000313" key="4">
    <source>
        <dbReference type="Proteomes" id="UP000319255"/>
    </source>
</evidence>
<dbReference type="PANTHER" id="PTHR33840:SF1">
    <property type="entry name" value="TLE1 PHOSPHOLIPASE DOMAIN-CONTAINING PROTEIN"/>
    <property type="match status" value="1"/>
</dbReference>
<dbReference type="Proteomes" id="UP000319255">
    <property type="component" value="Unassembled WGS sequence"/>
</dbReference>
<dbReference type="OrthoDB" id="4378831at2"/>
<dbReference type="EMBL" id="VFRP01000001">
    <property type="protein sequence ID" value="TPE53761.1"/>
    <property type="molecule type" value="Genomic_DNA"/>
</dbReference>
<feature type="domain" description="T6SS Phospholipase effector Tle1-like catalytic" evidence="2">
    <location>
        <begin position="2"/>
        <end position="298"/>
    </location>
</feature>
<evidence type="ECO:0000256" key="1">
    <source>
        <dbReference type="SAM" id="MobiDB-lite"/>
    </source>
</evidence>
<protein>
    <submittedName>
        <fullName evidence="3">DUF2235 domain-containing protein</fullName>
    </submittedName>
</protein>
<reference evidence="3 4" key="1">
    <citation type="submission" date="2019-06" db="EMBL/GenBank/DDBJ databases">
        <title>A novel bacterium of genus Amaricoccus, isolated from marine sediment.</title>
        <authorList>
            <person name="Huang H."/>
            <person name="Mo K."/>
            <person name="Hu Y."/>
        </authorList>
    </citation>
    <scope>NUCLEOTIDE SEQUENCE [LARGE SCALE GENOMIC DNA]</scope>
    <source>
        <strain evidence="3 4">HB172011</strain>
    </source>
</reference>
<name>A0A501X0X8_9RHOB</name>
<dbReference type="RefSeq" id="WP_140452340.1">
    <property type="nucleotide sequence ID" value="NZ_VFRP01000001.1"/>
</dbReference>
<gene>
    <name evidence="3" type="ORF">FJM51_01565</name>
</gene>
<organism evidence="3 4">
    <name type="scientific">Amaricoccus solimangrovi</name>
    <dbReference type="NCBI Taxonomy" id="2589815"/>
    <lineage>
        <taxon>Bacteria</taxon>
        <taxon>Pseudomonadati</taxon>
        <taxon>Pseudomonadota</taxon>
        <taxon>Alphaproteobacteria</taxon>
        <taxon>Rhodobacterales</taxon>
        <taxon>Paracoccaceae</taxon>
        <taxon>Amaricoccus</taxon>
    </lineage>
</organism>
<dbReference type="Pfam" id="PF09994">
    <property type="entry name" value="T6SS_Tle1-like_cat"/>
    <property type="match status" value="1"/>
</dbReference>
<comment type="caution">
    <text evidence="3">The sequence shown here is derived from an EMBL/GenBank/DDBJ whole genome shotgun (WGS) entry which is preliminary data.</text>
</comment>
<dbReference type="InterPro" id="IPR018712">
    <property type="entry name" value="Tle1-like_cat"/>
</dbReference>
<sequence length="406" mass="43904">MKRIVVCCDGTWNRLDSEEHTNVGRLAAAILGTATGADGTRVTQIVHHLDGVGSGRGTGRASQTVDRLFGGAFGWGLDALITEAYRFLALNYEPGDEIYVFGFSRGAYCARSLCGLIGRAGIVERRHADRIDDATRLYRDPAKGSASEAARVFRARYASHVTTIDGEAAWREREGLGDHPDPVRLRLAYLGVWDTVGSLGVPRGLFGMMPGGGRAVRRHSFHDTKLSPLVAAARHAVAIDERRWDFEPTLWQLDDILGKPGLDPGDYPQQWFPGVHGAVGGGGPDAGLSSAALLWVLEGAEARGLRVDGGMRKAWVREAAFDGPLDAGRTGRSLADRVFRLRSRDRTAVPGFDNVSETARRRWKGVAAYRPNPLAALRDRLDGWDAGVPEGEATPPRPGEPPLAAE</sequence>
<dbReference type="AlphaFoldDB" id="A0A501X0X8"/>
<evidence type="ECO:0000313" key="3">
    <source>
        <dbReference type="EMBL" id="TPE53761.1"/>
    </source>
</evidence>
<accession>A0A501X0X8</accession>
<feature type="region of interest" description="Disordered" evidence="1">
    <location>
        <begin position="380"/>
        <end position="406"/>
    </location>
</feature>
<dbReference type="PANTHER" id="PTHR33840">
    <property type="match status" value="1"/>
</dbReference>
<evidence type="ECO:0000259" key="2">
    <source>
        <dbReference type="Pfam" id="PF09994"/>
    </source>
</evidence>
<feature type="compositionally biased region" description="Pro residues" evidence="1">
    <location>
        <begin position="395"/>
        <end position="406"/>
    </location>
</feature>